<dbReference type="EMBL" id="NQIK02000001">
    <property type="protein sequence ID" value="KAF7577196.1"/>
    <property type="molecule type" value="Genomic_DNA"/>
</dbReference>
<dbReference type="GeneID" id="90954053"/>
<reference evidence="1 2" key="1">
    <citation type="journal article" date="2018" name="BMC Genomics">
        <title>Comparative genomics of the wheat fungal pathogen Pyrenophora tritici-repentis reveals chromosomal variations and genome plasticity.</title>
        <authorList>
            <person name="Moolhuijzen P."/>
            <person name="See P.T."/>
            <person name="Hane J.K."/>
            <person name="Shi G."/>
            <person name="Liu Z."/>
            <person name="Oliver R.P."/>
            <person name="Moffat C.S."/>
        </authorList>
    </citation>
    <scope>NUCLEOTIDE SEQUENCE [LARGE SCALE GENOMIC DNA]</scope>
    <source>
        <strain evidence="1">M4</strain>
    </source>
</reference>
<name>A0A2W1E8E4_9PLEO</name>
<organism evidence="1 2">
    <name type="scientific">Pyrenophora tritici-repentis</name>
    <dbReference type="NCBI Taxonomy" id="45151"/>
    <lineage>
        <taxon>Eukaryota</taxon>
        <taxon>Fungi</taxon>
        <taxon>Dikarya</taxon>
        <taxon>Ascomycota</taxon>
        <taxon>Pezizomycotina</taxon>
        <taxon>Dothideomycetes</taxon>
        <taxon>Pleosporomycetidae</taxon>
        <taxon>Pleosporales</taxon>
        <taxon>Pleosporineae</taxon>
        <taxon>Pleosporaceae</taxon>
        <taxon>Pyrenophora</taxon>
    </lineage>
</organism>
<sequence length="49" mass="5430">MGTPSRGRGRGGSTFGLRPARAEDDAKGKAEDDARYRIEDADMDRFIQE</sequence>
<dbReference type="RefSeq" id="XP_065965341.1">
    <property type="nucleotide sequence ID" value="XM_066103139.1"/>
</dbReference>
<dbReference type="KEGG" id="ptrr:90954053"/>
<protein>
    <submittedName>
        <fullName evidence="1">Uncharacterized protein</fullName>
    </submittedName>
</protein>
<proteinExistence type="predicted"/>
<comment type="caution">
    <text evidence="1">The sequence shown here is derived from an EMBL/GenBank/DDBJ whole genome shotgun (WGS) entry which is preliminary data.</text>
</comment>
<evidence type="ECO:0000313" key="2">
    <source>
        <dbReference type="Proteomes" id="UP000245464"/>
    </source>
</evidence>
<dbReference type="Proteomes" id="UP000245464">
    <property type="component" value="Chromosome 1"/>
</dbReference>
<evidence type="ECO:0000313" key="1">
    <source>
        <dbReference type="EMBL" id="KAF7577196.1"/>
    </source>
</evidence>
<dbReference type="AlphaFoldDB" id="A0A2W1E8E4"/>
<accession>A0A2W1E8E4</accession>
<gene>
    <name evidence="1" type="ORF">PtrM4_014360</name>
</gene>